<dbReference type="Gene3D" id="3.40.190.10">
    <property type="entry name" value="Periplasmic binding protein-like II"/>
    <property type="match status" value="1"/>
</dbReference>
<protein>
    <recommendedName>
        <fullName evidence="5">ModE molybdate transport repressor domain-containing protein</fullName>
    </recommendedName>
</protein>
<dbReference type="SUPFAM" id="SSF53850">
    <property type="entry name" value="Periplasmic binding protein-like II"/>
    <property type="match status" value="1"/>
</dbReference>
<reference evidence="3 4" key="1">
    <citation type="submission" date="2020-04" db="EMBL/GenBank/DDBJ databases">
        <title>Usitatibacter rugosus gen. nov., sp. nov. and Usitatibacter palustris sp. nov., novel members of Usitatibacteraceae fam. nov. within the order Nitrosomonadales isolated from soil.</title>
        <authorList>
            <person name="Huber K.J."/>
            <person name="Neumann-Schaal M."/>
            <person name="Geppert A."/>
            <person name="Luckner M."/>
            <person name="Wanner G."/>
            <person name="Overmann J."/>
        </authorList>
    </citation>
    <scope>NUCLEOTIDE SEQUENCE [LARGE SCALE GENOMIC DNA]</scope>
    <source>
        <strain evidence="3 4">Swamp67</strain>
    </source>
</reference>
<dbReference type="Pfam" id="PF12727">
    <property type="entry name" value="PBP_like"/>
    <property type="match status" value="1"/>
</dbReference>
<dbReference type="PANTHER" id="PTHR38431">
    <property type="entry name" value="BLL2305 PROTEIN"/>
    <property type="match status" value="1"/>
</dbReference>
<dbReference type="RefSeq" id="WP_171160317.1">
    <property type="nucleotide sequence ID" value="NZ_CP053073.1"/>
</dbReference>
<dbReference type="AlphaFoldDB" id="A0A6M4H2P2"/>
<evidence type="ECO:0008006" key="5">
    <source>
        <dbReference type="Google" id="ProtNLM"/>
    </source>
</evidence>
<dbReference type="InterPro" id="IPR036390">
    <property type="entry name" value="WH_DNA-bd_sf"/>
</dbReference>
<evidence type="ECO:0000259" key="1">
    <source>
        <dbReference type="Pfam" id="PF00126"/>
    </source>
</evidence>
<name>A0A6M4H2P2_9PROT</name>
<accession>A0A6M4H2P2</accession>
<feature type="domain" description="PBP" evidence="2">
    <location>
        <begin position="140"/>
        <end position="323"/>
    </location>
</feature>
<dbReference type="InterPro" id="IPR024370">
    <property type="entry name" value="PBP_domain"/>
</dbReference>
<dbReference type="Pfam" id="PF00126">
    <property type="entry name" value="HTH_1"/>
    <property type="match status" value="1"/>
</dbReference>
<dbReference type="GO" id="GO:0003700">
    <property type="term" value="F:DNA-binding transcription factor activity"/>
    <property type="evidence" value="ECO:0007669"/>
    <property type="project" value="InterPro"/>
</dbReference>
<sequence>MIRIDIRPVWRFRGKTEKDFDFLLIALLEGLEKTGKLTKAAELAGISYRHAWNLIDQWQDFFGAPLVEMRRGRGTDLTELGSHLLWAGQRARARLAPELESLASEFARALNESLTETGTLVIHASHDFAVSQLRDLVNPQGIAVDVQYRGSFESLAALRRGECDIAGFHLPEGRMGELMARRYAEGLPPGKFALIGFVTRTQGFIVRAGNPKRIASIKDLARDDVRMINRQRGSGTRALLEFLFTAEAVDRSYVRGYDIEEITHSAVAALIAGAQADVGFGVHAAAQQYGLDFIPYCNERYYLACHAEQVHSPAIAGLIDTLQGPEFQQLVASLPGYSAPLAGQVLAASDVLAETMETPT</sequence>
<dbReference type="Proteomes" id="UP000503096">
    <property type="component" value="Chromosome"/>
</dbReference>
<dbReference type="Gene3D" id="1.10.10.10">
    <property type="entry name" value="Winged helix-like DNA-binding domain superfamily/Winged helix DNA-binding domain"/>
    <property type="match status" value="1"/>
</dbReference>
<dbReference type="InterPro" id="IPR000847">
    <property type="entry name" value="LysR_HTH_N"/>
</dbReference>
<dbReference type="InterPro" id="IPR036388">
    <property type="entry name" value="WH-like_DNA-bd_sf"/>
</dbReference>
<evidence type="ECO:0000259" key="2">
    <source>
        <dbReference type="Pfam" id="PF12727"/>
    </source>
</evidence>
<dbReference type="InParanoid" id="A0A6M4H2P2"/>
<keyword evidence="4" id="KW-1185">Reference proteome</keyword>
<dbReference type="PANTHER" id="PTHR38431:SF1">
    <property type="entry name" value="BLL2305 PROTEIN"/>
    <property type="match status" value="1"/>
</dbReference>
<dbReference type="KEGG" id="upl:DSM104440_00379"/>
<feature type="domain" description="HTH lysR-type" evidence="1">
    <location>
        <begin position="28"/>
        <end position="81"/>
    </location>
</feature>
<proteinExistence type="predicted"/>
<gene>
    <name evidence="3" type="ORF">DSM104440_00379</name>
</gene>
<dbReference type="SUPFAM" id="SSF46785">
    <property type="entry name" value="Winged helix' DNA-binding domain"/>
    <property type="match status" value="1"/>
</dbReference>
<dbReference type="EMBL" id="CP053073">
    <property type="protein sequence ID" value="QJR13595.1"/>
    <property type="molecule type" value="Genomic_DNA"/>
</dbReference>
<evidence type="ECO:0000313" key="3">
    <source>
        <dbReference type="EMBL" id="QJR13595.1"/>
    </source>
</evidence>
<evidence type="ECO:0000313" key="4">
    <source>
        <dbReference type="Proteomes" id="UP000503096"/>
    </source>
</evidence>
<organism evidence="3 4">
    <name type="scientific">Usitatibacter palustris</name>
    <dbReference type="NCBI Taxonomy" id="2732487"/>
    <lineage>
        <taxon>Bacteria</taxon>
        <taxon>Pseudomonadati</taxon>
        <taxon>Pseudomonadota</taxon>
        <taxon>Betaproteobacteria</taxon>
        <taxon>Nitrosomonadales</taxon>
        <taxon>Usitatibacteraceae</taxon>
        <taxon>Usitatibacter</taxon>
    </lineage>
</organism>